<reference evidence="12 13" key="1">
    <citation type="journal article" date="2012" name="Front. Microbiol.">
        <title>Complete genome of Ignavibacterium album, a metabolically versatile, flagellated, facultative anaerobe from the phylum Chlorobi.</title>
        <authorList>
            <person name="Liu Z."/>
            <person name="Frigaard N.-U."/>
            <person name="Vogl K."/>
            <person name="Iino T."/>
            <person name="Ohkuma M."/>
            <person name="Overmann J."/>
            <person name="Bryant D.A."/>
        </authorList>
    </citation>
    <scope>NUCLEOTIDE SEQUENCE [LARGE SCALE GENOMIC DNA]</scope>
    <source>
        <strain evidence="13">DSM 19864 / JCM 16511 / NBRC 101810 / Mat9-16</strain>
    </source>
</reference>
<evidence type="ECO:0000256" key="4">
    <source>
        <dbReference type="ARBA" id="ARBA00022741"/>
    </source>
</evidence>
<organism evidence="12 13">
    <name type="scientific">Ignavibacterium album (strain DSM 19864 / JCM 16511 / NBRC 101810 / Mat9-16)</name>
    <dbReference type="NCBI Taxonomy" id="945713"/>
    <lineage>
        <taxon>Bacteria</taxon>
        <taxon>Pseudomonadati</taxon>
        <taxon>Ignavibacteriota</taxon>
        <taxon>Ignavibacteria</taxon>
        <taxon>Ignavibacteriales</taxon>
        <taxon>Ignavibacteriaceae</taxon>
        <taxon>Ignavibacterium</taxon>
    </lineage>
</organism>
<keyword evidence="7" id="KW-1003">Cell membrane</keyword>
<dbReference type="GO" id="GO:0003924">
    <property type="term" value="F:GTPase activity"/>
    <property type="evidence" value="ECO:0007669"/>
    <property type="project" value="UniProtKB-UniRule"/>
</dbReference>
<evidence type="ECO:0000256" key="8">
    <source>
        <dbReference type="PROSITE-ProRule" id="PRU01050"/>
    </source>
</evidence>
<evidence type="ECO:0000313" key="12">
    <source>
        <dbReference type="EMBL" id="AFH49968.1"/>
    </source>
</evidence>
<dbReference type="NCBIfam" id="NF000908">
    <property type="entry name" value="PRK00089.1"/>
    <property type="match status" value="1"/>
</dbReference>
<feature type="binding site" evidence="7">
    <location>
        <begin position="59"/>
        <end position="63"/>
    </location>
    <ligand>
        <name>GTP</name>
        <dbReference type="ChEBI" id="CHEBI:37565"/>
    </ligand>
</feature>
<gene>
    <name evidence="7 12" type="primary">era</name>
    <name evidence="12" type="ordered locus">IALB_2265</name>
</gene>
<evidence type="ECO:0000256" key="6">
    <source>
        <dbReference type="ARBA" id="ARBA00023134"/>
    </source>
</evidence>
<evidence type="ECO:0000256" key="3">
    <source>
        <dbReference type="ARBA" id="ARBA00022517"/>
    </source>
</evidence>
<dbReference type="PANTHER" id="PTHR42698">
    <property type="entry name" value="GTPASE ERA"/>
    <property type="match status" value="1"/>
</dbReference>
<dbReference type="GO" id="GO:0005737">
    <property type="term" value="C:cytoplasm"/>
    <property type="evidence" value="ECO:0007669"/>
    <property type="project" value="UniProtKB-SubCell"/>
</dbReference>
<dbReference type="SUPFAM" id="SSF54814">
    <property type="entry name" value="Prokaryotic type KH domain (KH-domain type II)"/>
    <property type="match status" value="1"/>
</dbReference>
<keyword evidence="5 7" id="KW-0694">RNA-binding</keyword>
<keyword evidence="7" id="KW-0997">Cell inner membrane</keyword>
<dbReference type="Pfam" id="PF01926">
    <property type="entry name" value="MMR_HSR1"/>
    <property type="match status" value="1"/>
</dbReference>
<dbReference type="Pfam" id="PF07650">
    <property type="entry name" value="KH_2"/>
    <property type="match status" value="1"/>
</dbReference>
<feature type="binding site" evidence="7">
    <location>
        <begin position="12"/>
        <end position="19"/>
    </location>
    <ligand>
        <name>GTP</name>
        <dbReference type="ChEBI" id="CHEBI:37565"/>
    </ligand>
</feature>
<evidence type="ECO:0000313" key="13">
    <source>
        <dbReference type="Proteomes" id="UP000007394"/>
    </source>
</evidence>
<dbReference type="OrthoDB" id="9805918at2"/>
<dbReference type="GO" id="GO:0005886">
    <property type="term" value="C:plasma membrane"/>
    <property type="evidence" value="ECO:0007669"/>
    <property type="project" value="UniProtKB-SubCell"/>
</dbReference>
<feature type="domain" description="KH type-2" evidence="10">
    <location>
        <begin position="206"/>
        <end position="283"/>
    </location>
</feature>
<keyword evidence="13" id="KW-1185">Reference proteome</keyword>
<evidence type="ECO:0000256" key="9">
    <source>
        <dbReference type="RuleBase" id="RU003761"/>
    </source>
</evidence>
<sequence length="301" mass="34680">MSHKVGYVSIIGLPNVGKSTLLNAILKQKISIVTPKPQTTRKKILGILTENNYQIIFLDTPGIVRPAYLLHEKMLEEINESIKDADVLVLLFDVSNESRIKESEENEIIKNLIEQKTKPIILALNKVDSITQEQAQQLVNHYESFNNFKAVVPIAASSNFNVERLIQEIVSLLSEGEKFYPDDIISEASERFFVSEIIREKIFELYEDEIPYSTEVIIVEFKERTTGKDFISAEIIVERDSQKPIIIGKEGKAIKKLGEVARKTIEEFLRKEVYLELRVKVREKWRSNEKMLKYFGYGVKK</sequence>
<feature type="region of interest" description="G2" evidence="8">
    <location>
        <begin position="38"/>
        <end position="42"/>
    </location>
</feature>
<accession>I0ALW1</accession>
<keyword evidence="6 7" id="KW-0342">GTP-binding</keyword>
<feature type="region of interest" description="G1" evidence="8">
    <location>
        <begin position="12"/>
        <end position="19"/>
    </location>
</feature>
<keyword evidence="7" id="KW-0699">rRNA-binding</keyword>
<dbReference type="HAMAP" id="MF_00367">
    <property type="entry name" value="GTPase_Era"/>
    <property type="match status" value="1"/>
</dbReference>
<dbReference type="Gene3D" id="3.30.300.20">
    <property type="match status" value="1"/>
</dbReference>
<evidence type="ECO:0000259" key="10">
    <source>
        <dbReference type="PROSITE" id="PS50823"/>
    </source>
</evidence>
<dbReference type="InterPro" id="IPR004044">
    <property type="entry name" value="KH_dom_type_2"/>
</dbReference>
<evidence type="ECO:0000256" key="2">
    <source>
        <dbReference type="ARBA" id="ARBA00020484"/>
    </source>
</evidence>
<dbReference type="InterPro" id="IPR030388">
    <property type="entry name" value="G_ERA_dom"/>
</dbReference>
<dbReference type="AlphaFoldDB" id="I0ALW1"/>
<dbReference type="RefSeq" id="WP_014561117.1">
    <property type="nucleotide sequence ID" value="NC_017464.1"/>
</dbReference>
<evidence type="ECO:0000256" key="1">
    <source>
        <dbReference type="ARBA" id="ARBA00007921"/>
    </source>
</evidence>
<dbReference type="GO" id="GO:0070181">
    <property type="term" value="F:small ribosomal subunit rRNA binding"/>
    <property type="evidence" value="ECO:0007669"/>
    <property type="project" value="UniProtKB-UniRule"/>
</dbReference>
<dbReference type="FunFam" id="3.30.300.20:FF:000003">
    <property type="entry name" value="GTPase Era"/>
    <property type="match status" value="1"/>
</dbReference>
<dbReference type="CDD" id="cd22534">
    <property type="entry name" value="KH-II_Era"/>
    <property type="match status" value="1"/>
</dbReference>
<comment type="similarity">
    <text evidence="1 7 8 9">Belongs to the TRAFAC class TrmE-Era-EngA-EngB-Septin-like GTPase superfamily. Era GTPase family.</text>
</comment>
<dbReference type="EMBL" id="CP003418">
    <property type="protein sequence ID" value="AFH49968.1"/>
    <property type="molecule type" value="Genomic_DNA"/>
</dbReference>
<proteinExistence type="inferred from homology"/>
<protein>
    <recommendedName>
        <fullName evidence="2 7">GTPase Era</fullName>
    </recommendedName>
</protein>
<feature type="region of interest" description="G4" evidence="8">
    <location>
        <begin position="125"/>
        <end position="128"/>
    </location>
</feature>
<keyword evidence="3 7" id="KW-0690">Ribosome biogenesis</keyword>
<dbReference type="Proteomes" id="UP000007394">
    <property type="component" value="Chromosome"/>
</dbReference>
<evidence type="ECO:0000256" key="7">
    <source>
        <dbReference type="HAMAP-Rule" id="MF_00367"/>
    </source>
</evidence>
<feature type="region of interest" description="G5" evidence="8">
    <location>
        <begin position="154"/>
        <end position="156"/>
    </location>
</feature>
<dbReference type="InterPro" id="IPR005662">
    <property type="entry name" value="GTPase_Era-like"/>
</dbReference>
<keyword evidence="7" id="KW-0963">Cytoplasm</keyword>
<comment type="subunit">
    <text evidence="7">Monomer.</text>
</comment>
<dbReference type="GO" id="GO:0000028">
    <property type="term" value="P:ribosomal small subunit assembly"/>
    <property type="evidence" value="ECO:0007669"/>
    <property type="project" value="TreeGrafter"/>
</dbReference>
<evidence type="ECO:0000256" key="5">
    <source>
        <dbReference type="ARBA" id="ARBA00022884"/>
    </source>
</evidence>
<dbReference type="InterPro" id="IPR005225">
    <property type="entry name" value="Small_GTP-bd"/>
</dbReference>
<comment type="subcellular location">
    <subcellularLocation>
        <location evidence="7">Cytoplasm</location>
    </subcellularLocation>
    <subcellularLocation>
        <location evidence="7">Cell inner membrane</location>
        <topology evidence="7">Peripheral membrane protein</topology>
    </subcellularLocation>
</comment>
<feature type="domain" description="Era-type G" evidence="11">
    <location>
        <begin position="4"/>
        <end position="175"/>
    </location>
</feature>
<dbReference type="PROSITE" id="PS51713">
    <property type="entry name" value="G_ERA"/>
    <property type="match status" value="1"/>
</dbReference>
<feature type="binding site" evidence="7">
    <location>
        <begin position="125"/>
        <end position="128"/>
    </location>
    <ligand>
        <name>GTP</name>
        <dbReference type="ChEBI" id="CHEBI:37565"/>
    </ligand>
</feature>
<comment type="function">
    <text evidence="7">An essential GTPase that binds both GDP and GTP, with rapid nucleotide exchange. Plays a role in 16S rRNA processing and 30S ribosomal subunit biogenesis and possibly also in cell cycle regulation and energy metabolism.</text>
</comment>
<feature type="region of interest" description="G3" evidence="8">
    <location>
        <begin position="59"/>
        <end position="62"/>
    </location>
</feature>
<dbReference type="PATRIC" id="fig|945713.3.peg.2272"/>
<dbReference type="Gene3D" id="3.40.50.300">
    <property type="entry name" value="P-loop containing nucleotide triphosphate hydrolases"/>
    <property type="match status" value="1"/>
</dbReference>
<dbReference type="PROSITE" id="PS50823">
    <property type="entry name" value="KH_TYPE_2"/>
    <property type="match status" value="1"/>
</dbReference>
<dbReference type="InterPro" id="IPR009019">
    <property type="entry name" value="KH_sf_prok-type"/>
</dbReference>
<dbReference type="PRINTS" id="PR00326">
    <property type="entry name" value="GTP1OBG"/>
</dbReference>
<dbReference type="SUPFAM" id="SSF52540">
    <property type="entry name" value="P-loop containing nucleoside triphosphate hydrolases"/>
    <property type="match status" value="1"/>
</dbReference>
<dbReference type="InterPro" id="IPR027417">
    <property type="entry name" value="P-loop_NTPase"/>
</dbReference>
<dbReference type="InterPro" id="IPR015946">
    <property type="entry name" value="KH_dom-like_a/b"/>
</dbReference>
<dbReference type="NCBIfam" id="TIGR00231">
    <property type="entry name" value="small_GTP"/>
    <property type="match status" value="1"/>
</dbReference>
<name>I0ALW1_IGNAJ</name>
<dbReference type="NCBIfam" id="TIGR00436">
    <property type="entry name" value="era"/>
    <property type="match status" value="1"/>
</dbReference>
<keyword evidence="4 7" id="KW-0547">Nucleotide-binding</keyword>
<dbReference type="STRING" id="945713.IALB_2265"/>
<dbReference type="PANTHER" id="PTHR42698:SF2">
    <property type="entry name" value="GTPASE ERA-LIKE, CHLOROPLASTIC"/>
    <property type="match status" value="1"/>
</dbReference>
<dbReference type="HOGENOM" id="CLU_038009_1_0_10"/>
<dbReference type="KEGG" id="ial:IALB_2265"/>
<dbReference type="GO" id="GO:0005525">
    <property type="term" value="F:GTP binding"/>
    <property type="evidence" value="ECO:0007669"/>
    <property type="project" value="UniProtKB-UniRule"/>
</dbReference>
<dbReference type="CDD" id="cd04163">
    <property type="entry name" value="Era"/>
    <property type="match status" value="1"/>
</dbReference>
<evidence type="ECO:0000259" key="11">
    <source>
        <dbReference type="PROSITE" id="PS51713"/>
    </source>
</evidence>
<dbReference type="eggNOG" id="COG1159">
    <property type="taxonomic scope" value="Bacteria"/>
</dbReference>
<dbReference type="InterPro" id="IPR006073">
    <property type="entry name" value="GTP-bd"/>
</dbReference>
<keyword evidence="7" id="KW-0472">Membrane</keyword>
<dbReference type="GO" id="GO:0043024">
    <property type="term" value="F:ribosomal small subunit binding"/>
    <property type="evidence" value="ECO:0007669"/>
    <property type="project" value="TreeGrafter"/>
</dbReference>